<dbReference type="InterPro" id="IPR009056">
    <property type="entry name" value="Cyt_c-like_dom"/>
</dbReference>
<keyword evidence="2" id="KW-1003">Cell membrane</keyword>
<dbReference type="InterPro" id="IPR051459">
    <property type="entry name" value="Cytochrome_c-type_DH"/>
</dbReference>
<dbReference type="Gene3D" id="1.10.760.10">
    <property type="entry name" value="Cytochrome c-like domain"/>
    <property type="match status" value="3"/>
</dbReference>
<feature type="signal peptide" evidence="10">
    <location>
        <begin position="1"/>
        <end position="27"/>
    </location>
</feature>
<dbReference type="RefSeq" id="WP_008106257.1">
    <property type="nucleotide sequence ID" value="NZ_FOSD01000007.1"/>
</dbReference>
<keyword evidence="7 9" id="KW-0408">Iron</keyword>
<keyword evidence="13" id="KW-1185">Reference proteome</keyword>
<dbReference type="PIRSF" id="PIRSF000018">
    <property type="entry name" value="Mb_ADH_cyt_c"/>
    <property type="match status" value="1"/>
</dbReference>
<keyword evidence="4 9" id="KW-0479">Metal-binding</keyword>
<feature type="domain" description="Cytochrome c" evidence="11">
    <location>
        <begin position="182"/>
        <end position="291"/>
    </location>
</feature>
<dbReference type="InterPro" id="IPR014353">
    <property type="entry name" value="Membr-bd_ADH_cyt_c"/>
</dbReference>
<feature type="domain" description="Cytochrome c" evidence="11">
    <location>
        <begin position="318"/>
        <end position="410"/>
    </location>
</feature>
<reference evidence="12 13" key="1">
    <citation type="submission" date="2016-10" db="EMBL/GenBank/DDBJ databases">
        <authorList>
            <person name="Varghese N."/>
            <person name="Submissions S."/>
        </authorList>
    </citation>
    <scope>NUCLEOTIDE SEQUENCE [LARGE SCALE GENOMIC DNA]</scope>
    <source>
        <strain evidence="12 13">YR512</strain>
    </source>
</reference>
<accession>A0A1I4A3A4</accession>
<evidence type="ECO:0000313" key="12">
    <source>
        <dbReference type="EMBL" id="SFK50346.1"/>
    </source>
</evidence>
<name>A0A1I4A3A4_9GAMM</name>
<feature type="chain" id="PRO_5047196840" evidence="10">
    <location>
        <begin position="28"/>
        <end position="469"/>
    </location>
</feature>
<proteinExistence type="predicted"/>
<dbReference type="PANTHER" id="PTHR35008">
    <property type="entry name" value="BLL4482 PROTEIN-RELATED"/>
    <property type="match status" value="1"/>
</dbReference>
<feature type="domain" description="Cytochrome c" evidence="11">
    <location>
        <begin position="35"/>
        <end position="139"/>
    </location>
</feature>
<sequence>MKARKVRQCCLPFALSILMSATFSAHAEDAAESAALIAKGKYLAIAADCGACHTAPNQGKEMSGGYIISSPLGNIVASNITPSKTAGIGDYSEQDFVKAVRSGINKQGQHLYPAMPYTSYAKISDADMHALYVYFMHDVKADDNVPPATDLPFPFNIRSSMFFWNMLFADNKPFIPAKDKSDVVNRGDYLVNALAHCDTCHTPRNALMGQNNDQALSGGSLGSWYAPNITPDQQAGIGNWSDAQIAQYLKTGHVAGKAQAAGPMAEAVEHSLQHLSDDDINAIVAYLRQIPAVTQATNSPRDALGKPATDEAALRAVKNPDAGWQVYASSCANCHQADGAGNHFYPSLFHNTATGAPQADNLIATIVYGVHRQVDGKDVVMPAFGPDGLLTDRLSDQQISDVSNYVLKNFGNAQLNVTPEQVKTVREGGKRPLIARLAQPAVWGGGAVVIIILLVLLVSISRKGKKHGA</sequence>
<protein>
    <submittedName>
        <fullName evidence="12">Cytochrome c, mono-and diheme variants</fullName>
    </submittedName>
</protein>
<evidence type="ECO:0000256" key="2">
    <source>
        <dbReference type="ARBA" id="ARBA00022475"/>
    </source>
</evidence>
<keyword evidence="8" id="KW-0472">Membrane</keyword>
<dbReference type="SUPFAM" id="SSF46626">
    <property type="entry name" value="Cytochrome c"/>
    <property type="match status" value="3"/>
</dbReference>
<evidence type="ECO:0000259" key="11">
    <source>
        <dbReference type="PROSITE" id="PS51007"/>
    </source>
</evidence>
<evidence type="ECO:0000256" key="9">
    <source>
        <dbReference type="PROSITE-ProRule" id="PRU00433"/>
    </source>
</evidence>
<evidence type="ECO:0000256" key="1">
    <source>
        <dbReference type="ARBA" id="ARBA00004236"/>
    </source>
</evidence>
<comment type="caution">
    <text evidence="12">The sequence shown here is derived from an EMBL/GenBank/DDBJ whole genome shotgun (WGS) entry which is preliminary data.</text>
</comment>
<organism evidence="12 13">
    <name type="scientific">Candidatus Pantoea symbiotica</name>
    <dbReference type="NCBI Taxonomy" id="1884370"/>
    <lineage>
        <taxon>Bacteria</taxon>
        <taxon>Pseudomonadati</taxon>
        <taxon>Pseudomonadota</taxon>
        <taxon>Gammaproteobacteria</taxon>
        <taxon>Enterobacterales</taxon>
        <taxon>Erwiniaceae</taxon>
        <taxon>Pantoea</taxon>
    </lineage>
</organism>
<keyword evidence="6" id="KW-0677">Repeat</keyword>
<evidence type="ECO:0000313" key="13">
    <source>
        <dbReference type="Proteomes" id="UP000198841"/>
    </source>
</evidence>
<evidence type="ECO:0000256" key="3">
    <source>
        <dbReference type="ARBA" id="ARBA00022617"/>
    </source>
</evidence>
<gene>
    <name evidence="12" type="ORF">SAMN05518863_107286</name>
</gene>
<dbReference type="PROSITE" id="PS51007">
    <property type="entry name" value="CYTC"/>
    <property type="match status" value="3"/>
</dbReference>
<evidence type="ECO:0000256" key="10">
    <source>
        <dbReference type="SAM" id="SignalP"/>
    </source>
</evidence>
<dbReference type="PANTHER" id="PTHR35008:SF8">
    <property type="entry name" value="ALCOHOL DEHYDROGENASE CYTOCHROME C SUBUNIT"/>
    <property type="match status" value="1"/>
</dbReference>
<keyword evidence="3 9" id="KW-0349">Heme</keyword>
<dbReference type="InterPro" id="IPR036909">
    <property type="entry name" value="Cyt_c-like_dom_sf"/>
</dbReference>
<evidence type="ECO:0000256" key="6">
    <source>
        <dbReference type="ARBA" id="ARBA00022737"/>
    </source>
</evidence>
<dbReference type="Proteomes" id="UP000198841">
    <property type="component" value="Unassembled WGS sequence"/>
</dbReference>
<keyword evidence="5 10" id="KW-0732">Signal</keyword>
<evidence type="ECO:0000256" key="4">
    <source>
        <dbReference type="ARBA" id="ARBA00022723"/>
    </source>
</evidence>
<dbReference type="Pfam" id="PF00034">
    <property type="entry name" value="Cytochrom_C"/>
    <property type="match status" value="3"/>
</dbReference>
<comment type="subcellular location">
    <subcellularLocation>
        <location evidence="1">Cell membrane</location>
    </subcellularLocation>
</comment>
<dbReference type="EMBL" id="FOSD01000007">
    <property type="protein sequence ID" value="SFK50346.1"/>
    <property type="molecule type" value="Genomic_DNA"/>
</dbReference>
<evidence type="ECO:0000256" key="5">
    <source>
        <dbReference type="ARBA" id="ARBA00022729"/>
    </source>
</evidence>
<evidence type="ECO:0000256" key="7">
    <source>
        <dbReference type="ARBA" id="ARBA00023004"/>
    </source>
</evidence>
<evidence type="ECO:0000256" key="8">
    <source>
        <dbReference type="ARBA" id="ARBA00023136"/>
    </source>
</evidence>